<dbReference type="GO" id="GO:0050660">
    <property type="term" value="F:flavin adenine dinucleotide binding"/>
    <property type="evidence" value="ECO:0007669"/>
    <property type="project" value="InterPro"/>
</dbReference>
<sequence length="360" mass="37139">MDLLPTDEQAEIASTVASALKASFPMSNRDRYDVIGAQATTLSSSDDRSPLIDASTWTGFGDLGWFSLGLAEAHGGVGYGLAEEVLLAEELGRQVAPGPFVAQIIAARLAAMAGLADAGSLANGTVRAAWGEPSGFTTDTSVAVGHPTTGELLVQHPEGATWVVTISGTDAVLLATSDLTSSGDLAPLDPPTPLRRMRATSVVPGASDSTGATSRWATTLIAAQLAGIAEATCAMSVDYAKERQQFGQPIGSFQAVKHRCADMAARAEAAITQTRWAALTVDDSAQSTGSAAFEVESARVMATRAAVANAEVNIQNHGGIGFTWEHPAHRFVTRARLLELSGGSLADHQAALLAAPVSTS</sequence>
<dbReference type="HOGENOM" id="CLU_018204_5_1_11"/>
<dbReference type="Gene3D" id="1.10.540.10">
    <property type="entry name" value="Acyl-CoA dehydrogenase/oxidase, N-terminal domain"/>
    <property type="match status" value="1"/>
</dbReference>
<feature type="domain" description="Acyl-CoA dehydrogenase/oxidase N-terminal" evidence="7">
    <location>
        <begin position="51"/>
        <end position="101"/>
    </location>
</feature>
<accession>R4Z672</accession>
<dbReference type="RefSeq" id="WP_012229493.1">
    <property type="nucleotide sequence ID" value="NZ_HG422565.1"/>
</dbReference>
<organism evidence="8 9">
    <name type="scientific">Candidatus Neomicrothrix parvicella RN1</name>
    <dbReference type="NCBI Taxonomy" id="1229780"/>
    <lineage>
        <taxon>Bacteria</taxon>
        <taxon>Bacillati</taxon>
        <taxon>Actinomycetota</taxon>
        <taxon>Acidimicrobiia</taxon>
        <taxon>Acidimicrobiales</taxon>
        <taxon>Microthrixaceae</taxon>
        <taxon>Candidatus Neomicrothrix</taxon>
    </lineage>
</organism>
<keyword evidence="9" id="KW-1185">Reference proteome</keyword>
<dbReference type="eggNOG" id="COG1960">
    <property type="taxonomic scope" value="Bacteria"/>
</dbReference>
<name>R4Z672_9ACTN</name>
<keyword evidence="4" id="KW-0274">FAD</keyword>
<comment type="caution">
    <text evidence="8">The sequence shown here is derived from an EMBL/GenBank/DDBJ whole genome shotgun (WGS) entry which is preliminary data.</text>
</comment>
<evidence type="ECO:0000256" key="4">
    <source>
        <dbReference type="ARBA" id="ARBA00022827"/>
    </source>
</evidence>
<dbReference type="InterPro" id="IPR009075">
    <property type="entry name" value="AcylCo_DH/oxidase_C"/>
</dbReference>
<keyword evidence="3" id="KW-0285">Flavoprotein</keyword>
<dbReference type="InterPro" id="IPR009100">
    <property type="entry name" value="AcylCoA_DH/oxidase_NM_dom_sf"/>
</dbReference>
<dbReference type="GO" id="GO:0003995">
    <property type="term" value="F:acyl-CoA dehydrogenase activity"/>
    <property type="evidence" value="ECO:0007669"/>
    <property type="project" value="TreeGrafter"/>
</dbReference>
<dbReference type="SUPFAM" id="SSF56645">
    <property type="entry name" value="Acyl-CoA dehydrogenase NM domain-like"/>
    <property type="match status" value="1"/>
</dbReference>
<evidence type="ECO:0000256" key="3">
    <source>
        <dbReference type="ARBA" id="ARBA00022630"/>
    </source>
</evidence>
<feature type="domain" description="Acyl-CoA dehydrogenase/oxidase C-terminal" evidence="6">
    <location>
        <begin position="220"/>
        <end position="344"/>
    </location>
</feature>
<dbReference type="STRING" id="1229780.BN381_510007"/>
<comment type="similarity">
    <text evidence="2">Belongs to the acyl-CoA dehydrogenase family.</text>
</comment>
<dbReference type="AlphaFoldDB" id="R4Z672"/>
<dbReference type="PANTHER" id="PTHR43884:SF20">
    <property type="entry name" value="ACYL-COA DEHYDROGENASE FADE28"/>
    <property type="match status" value="1"/>
</dbReference>
<protein>
    <submittedName>
        <fullName evidence="8">Putative Acyl-CoA dehydrogenase</fullName>
    </submittedName>
</protein>
<dbReference type="InterPro" id="IPR013786">
    <property type="entry name" value="AcylCoA_DH/ox_N"/>
</dbReference>
<dbReference type="Gene3D" id="1.20.140.10">
    <property type="entry name" value="Butyryl-CoA Dehydrogenase, subunit A, domain 3"/>
    <property type="match status" value="1"/>
</dbReference>
<dbReference type="EMBL" id="CANL01000047">
    <property type="protein sequence ID" value="CCM65076.1"/>
    <property type="molecule type" value="Genomic_DNA"/>
</dbReference>
<evidence type="ECO:0000259" key="6">
    <source>
        <dbReference type="Pfam" id="PF00441"/>
    </source>
</evidence>
<evidence type="ECO:0000313" key="9">
    <source>
        <dbReference type="Proteomes" id="UP000018291"/>
    </source>
</evidence>
<evidence type="ECO:0000256" key="5">
    <source>
        <dbReference type="ARBA" id="ARBA00023002"/>
    </source>
</evidence>
<evidence type="ECO:0000313" key="8">
    <source>
        <dbReference type="EMBL" id="CCM65076.1"/>
    </source>
</evidence>
<dbReference type="Proteomes" id="UP000018291">
    <property type="component" value="Unassembled WGS sequence"/>
</dbReference>
<evidence type="ECO:0000256" key="1">
    <source>
        <dbReference type="ARBA" id="ARBA00001974"/>
    </source>
</evidence>
<dbReference type="Pfam" id="PF02771">
    <property type="entry name" value="Acyl-CoA_dh_N"/>
    <property type="match status" value="1"/>
</dbReference>
<dbReference type="InterPro" id="IPR037069">
    <property type="entry name" value="AcylCoA_DH/ox_N_sf"/>
</dbReference>
<dbReference type="PANTHER" id="PTHR43884">
    <property type="entry name" value="ACYL-COA DEHYDROGENASE"/>
    <property type="match status" value="1"/>
</dbReference>
<evidence type="ECO:0000259" key="7">
    <source>
        <dbReference type="Pfam" id="PF02771"/>
    </source>
</evidence>
<reference evidence="8 9" key="1">
    <citation type="journal article" date="2013" name="ISME J.">
        <title>Metabolic model for the filamentous 'Candidatus Microthrix parvicella' based on genomic and metagenomic analyses.</title>
        <authorList>
            <person name="Jon McIlroy S."/>
            <person name="Kristiansen R."/>
            <person name="Albertsen M."/>
            <person name="Michael Karst S."/>
            <person name="Rossetti S."/>
            <person name="Lund Nielsen J."/>
            <person name="Tandoi V."/>
            <person name="James Seviour R."/>
            <person name="Nielsen P.H."/>
        </authorList>
    </citation>
    <scope>NUCLEOTIDE SEQUENCE [LARGE SCALE GENOMIC DNA]</scope>
    <source>
        <strain evidence="8 9">RN1</strain>
    </source>
</reference>
<proteinExistence type="inferred from homology"/>
<gene>
    <name evidence="8" type="ORF">BN381_510007</name>
</gene>
<keyword evidence="5" id="KW-0560">Oxidoreductase</keyword>
<dbReference type="InterPro" id="IPR036250">
    <property type="entry name" value="AcylCo_DH-like_C"/>
</dbReference>
<dbReference type="Pfam" id="PF00441">
    <property type="entry name" value="Acyl-CoA_dh_1"/>
    <property type="match status" value="1"/>
</dbReference>
<dbReference type="SUPFAM" id="SSF47203">
    <property type="entry name" value="Acyl-CoA dehydrogenase C-terminal domain-like"/>
    <property type="match status" value="1"/>
</dbReference>
<comment type="cofactor">
    <cofactor evidence="1">
        <name>FAD</name>
        <dbReference type="ChEBI" id="CHEBI:57692"/>
    </cofactor>
</comment>
<evidence type="ECO:0000256" key="2">
    <source>
        <dbReference type="ARBA" id="ARBA00009347"/>
    </source>
</evidence>